<keyword evidence="3" id="KW-1185">Reference proteome</keyword>
<dbReference type="InterPro" id="IPR046542">
    <property type="entry name" value="DUF6801"/>
</dbReference>
<name>A0A238VFD9_9PSEU</name>
<accession>A0A238VFD9</accession>
<proteinExistence type="predicted"/>
<evidence type="ECO:0000259" key="1">
    <source>
        <dbReference type="Pfam" id="PF20611"/>
    </source>
</evidence>
<sequence>MSFRGKHRRGIRALAVTTVSGVVGSMVGVAGVMAAGVGNAETASLTLDYECPFPLIGVQQVEVEITANIPGEITVGEQSPRFDIDTVSTAPPEATEGLNLVGASTIEGEALAESYVDAPEATLDLEVPANIPVQDVPDEGELIVEAFGEAPSLTFSEPGDAQIGVGDLLLEMTPRDENGELTGLGTFESDCVQLPDQDNILAEIEILPDEPPEVPVVGDHSFEVAQDEVLSVEAPGVLEGASPEDVDLTAQVESGPSAGSVDVAADGSFTYEPEEGFSGEDAFSYSASYEVDGQQVVSEPGSVTVEVVEAEPEPEPGLEVGFDLMGETYINAADSMAPLSGGVDARVDLESGDVEADLELDRTFTSFRVLWILPASAHIDFEQVGATTGTFQDGRLETTSEMFVSLPRVSVFGFPISSGDSCRTVESTQVQLASDGDFSPQQGGALSGDYTLPDFENCGPLTRLVNHYASGPGNTIDLELSARSSG</sequence>
<organism evidence="2 3">
    <name type="scientific">Haloechinothrix alba</name>
    <dbReference type="NCBI Taxonomy" id="664784"/>
    <lineage>
        <taxon>Bacteria</taxon>
        <taxon>Bacillati</taxon>
        <taxon>Actinomycetota</taxon>
        <taxon>Actinomycetes</taxon>
        <taxon>Pseudonocardiales</taxon>
        <taxon>Pseudonocardiaceae</taxon>
        <taxon>Haloechinothrix</taxon>
    </lineage>
</organism>
<evidence type="ECO:0000313" key="2">
    <source>
        <dbReference type="EMBL" id="SNR33102.1"/>
    </source>
</evidence>
<dbReference type="AlphaFoldDB" id="A0A238VFD9"/>
<dbReference type="Gene3D" id="2.60.40.3440">
    <property type="match status" value="1"/>
</dbReference>
<dbReference type="Pfam" id="PF17963">
    <property type="entry name" value="Big_9"/>
    <property type="match status" value="1"/>
</dbReference>
<gene>
    <name evidence="2" type="ORF">SAMN06265360_102194</name>
</gene>
<dbReference type="EMBL" id="FZNW01000002">
    <property type="protein sequence ID" value="SNR33102.1"/>
    <property type="molecule type" value="Genomic_DNA"/>
</dbReference>
<reference evidence="2 3" key="1">
    <citation type="submission" date="2017-06" db="EMBL/GenBank/DDBJ databases">
        <authorList>
            <person name="Kim H.J."/>
            <person name="Triplett B.A."/>
        </authorList>
    </citation>
    <scope>NUCLEOTIDE SEQUENCE [LARGE SCALE GENOMIC DNA]</scope>
    <source>
        <strain evidence="2 3">DSM 45207</strain>
    </source>
</reference>
<evidence type="ECO:0000313" key="3">
    <source>
        <dbReference type="Proteomes" id="UP000198348"/>
    </source>
</evidence>
<protein>
    <recommendedName>
        <fullName evidence="1">DUF6801 domain-containing protein</fullName>
    </recommendedName>
</protein>
<dbReference type="Proteomes" id="UP000198348">
    <property type="component" value="Unassembled WGS sequence"/>
</dbReference>
<dbReference type="Pfam" id="PF20611">
    <property type="entry name" value="DUF6801"/>
    <property type="match status" value="1"/>
</dbReference>
<feature type="domain" description="DUF6801" evidence="1">
    <location>
        <begin position="48"/>
        <end position="202"/>
    </location>
</feature>